<gene>
    <name evidence="1" type="ordered locus">LEPBI_I0019</name>
</gene>
<dbReference type="Gene3D" id="3.40.720.10">
    <property type="entry name" value="Alkaline Phosphatase, subunit A"/>
    <property type="match status" value="1"/>
</dbReference>
<dbReference type="KEGG" id="lbi:LEPBI_I0019"/>
<dbReference type="InterPro" id="IPR017850">
    <property type="entry name" value="Alkaline_phosphatase_core_sf"/>
</dbReference>
<proteinExistence type="predicted"/>
<dbReference type="AlphaFoldDB" id="B0SK25"/>
<organism evidence="1 2">
    <name type="scientific">Leptospira biflexa serovar Patoc (strain Patoc 1 / ATCC 23582 / Paris)</name>
    <dbReference type="NCBI Taxonomy" id="456481"/>
    <lineage>
        <taxon>Bacteria</taxon>
        <taxon>Pseudomonadati</taxon>
        <taxon>Spirochaetota</taxon>
        <taxon>Spirochaetia</taxon>
        <taxon>Leptospirales</taxon>
        <taxon>Leptospiraceae</taxon>
        <taxon>Leptospira</taxon>
    </lineage>
</organism>
<evidence type="ECO:0000313" key="2">
    <source>
        <dbReference type="Proteomes" id="UP000001847"/>
    </source>
</evidence>
<dbReference type="EMBL" id="CP000786">
    <property type="protein sequence ID" value="ABZ96166.1"/>
    <property type="molecule type" value="Genomic_DNA"/>
</dbReference>
<protein>
    <recommendedName>
        <fullName evidence="3">Type I phosphodiesterase/nucleotide pyrophosphatase</fullName>
    </recommendedName>
</protein>
<dbReference type="OrthoDB" id="312480at2"/>
<dbReference type="BioCyc" id="LBIF456481:LEPBI_RS00110-MONOMER"/>
<dbReference type="InterPro" id="IPR002591">
    <property type="entry name" value="Phosphodiest/P_Trfase"/>
</dbReference>
<dbReference type="SUPFAM" id="SSF53649">
    <property type="entry name" value="Alkaline phosphatase-like"/>
    <property type="match status" value="1"/>
</dbReference>
<keyword evidence="2" id="KW-1185">Reference proteome</keyword>
<dbReference type="RefSeq" id="WP_012387057.1">
    <property type="nucleotide sequence ID" value="NC_010602.1"/>
</dbReference>
<reference evidence="1 2" key="1">
    <citation type="journal article" date="2008" name="PLoS ONE">
        <title>Genome sequence of the saprophyte Leptospira biflexa provides insights into the evolution of Leptospira and the pathogenesis of leptospirosis.</title>
        <authorList>
            <person name="Picardeau M."/>
            <person name="Bulach D.M."/>
            <person name="Bouchier C."/>
            <person name="Zuerner R.L."/>
            <person name="Zidane N."/>
            <person name="Wilson P.J."/>
            <person name="Creno S."/>
            <person name="Kuczek E.S."/>
            <person name="Bommezzadri S."/>
            <person name="Davis J.C."/>
            <person name="McGrath A."/>
            <person name="Johnson M.J."/>
            <person name="Boursaux-Eude C."/>
            <person name="Seemann T."/>
            <person name="Rouy Z."/>
            <person name="Coppel R.L."/>
            <person name="Rood J.I."/>
            <person name="Lajus A."/>
            <person name="Davies J.K."/>
            <person name="Medigue C."/>
            <person name="Adler B."/>
        </authorList>
    </citation>
    <scope>NUCLEOTIDE SEQUENCE [LARGE SCALE GENOMIC DNA]</scope>
    <source>
        <strain evidence="2">Patoc 1 / ATCC 23582 / Paris</strain>
    </source>
</reference>
<dbReference type="STRING" id="456481.LEPBI_I0019"/>
<evidence type="ECO:0008006" key="3">
    <source>
        <dbReference type="Google" id="ProtNLM"/>
    </source>
</evidence>
<dbReference type="Proteomes" id="UP000001847">
    <property type="component" value="Chromosome I"/>
</dbReference>
<evidence type="ECO:0000313" key="1">
    <source>
        <dbReference type="EMBL" id="ABZ96166.1"/>
    </source>
</evidence>
<name>B0SK25_LEPBP</name>
<sequence length="570" mass="65726">MIVKTRVKDKFLIVLCIVIYFILAGCKWEKDYKRAAFLSMQPDTDLILAPYPFNIFDREARDAITLSHYSKEEIKNILADHELSWDSLNTQWQLDTEEENFTKEVNYTSHYTQYPYDTEIPIWIYGPKWFQNGVYSDVIFQQHIPSLYGKILNFGFSNQLSVSAFQKIFKDSNEKPEIIVTIVVDQGGKQLYKAHKGAYPFLESLSSNSVYFKKAKVVHLESHTAVGHMAIGTGAFPKDSQVFSNEIYTFSEGKVHHRPVYQGLNNSFDLSELHSASFSDEWDLSQNNEPVIISQCYANRAAVGMAGHGKEYKDGSNQKTLISPDADFVYWQDVKNLNWSTYPNAFGKPLAAQKYNLYQFYQTHKANIQTHFEAKNPIDFLSKIHHFQGSEFQVKMDGALFRDTIEETILKPNKHKDGKTDLAYLTLKATDAVGHLYGWETKEAEQVLLSTDNEIKTIFEFLKANYGDNFILLVTADHGAAPMPEISNGLFLTHEEFFNSVNELLPESERKKSSLVKWVTHSQLSLNRDLMKSHNVTEEEIIQKILSIEVKQRKFFRKIWKREEIPNVSF</sequence>
<dbReference type="HOGENOM" id="CLU_478026_0_0_12"/>
<accession>B0SK25</accession>
<dbReference type="Pfam" id="PF01663">
    <property type="entry name" value="Phosphodiest"/>
    <property type="match status" value="1"/>
</dbReference>
<dbReference type="PROSITE" id="PS51257">
    <property type="entry name" value="PROKAR_LIPOPROTEIN"/>
    <property type="match status" value="1"/>
</dbReference>